<evidence type="ECO:0000256" key="8">
    <source>
        <dbReference type="ARBA" id="ARBA00022989"/>
    </source>
</evidence>
<evidence type="ECO:0000256" key="1">
    <source>
        <dbReference type="ARBA" id="ARBA00022448"/>
    </source>
</evidence>
<comment type="subcellular location">
    <subcellularLocation>
        <location evidence="11">Cell membrane</location>
        <topology evidence="11">Single-pass membrane protein</topology>
    </subcellularLocation>
</comment>
<dbReference type="RefSeq" id="WP_061501538.1">
    <property type="nucleotide sequence ID" value="NZ_CP010951.1"/>
</dbReference>
<protein>
    <recommendedName>
        <fullName evidence="11">Potassium-transporting ATPase KdpC subunit</fullName>
    </recommendedName>
    <alternativeName>
        <fullName evidence="11">ATP phosphohydrolase [potassium-transporting] C chain</fullName>
    </alternativeName>
    <alternativeName>
        <fullName evidence="11">Potassium-binding and translocating subunit C</fullName>
    </alternativeName>
    <alternativeName>
        <fullName evidence="11">Potassium-translocating ATPase C chain</fullName>
    </alternativeName>
</protein>
<comment type="subunit">
    <text evidence="11">The system is composed of three essential subunits: KdpA, KdpB and KdpC.</text>
</comment>
<dbReference type="Proteomes" id="UP000070433">
    <property type="component" value="Chromosome"/>
</dbReference>
<keyword evidence="8 11" id="KW-1133">Transmembrane helix</keyword>
<keyword evidence="4 11" id="KW-0812">Transmembrane</keyword>
<keyword evidence="2 11" id="KW-1003">Cell membrane</keyword>
<evidence type="ECO:0000256" key="4">
    <source>
        <dbReference type="ARBA" id="ARBA00022692"/>
    </source>
</evidence>
<dbReference type="NCBIfam" id="TIGR00681">
    <property type="entry name" value="kdpC"/>
    <property type="match status" value="1"/>
</dbReference>
<reference evidence="12 13" key="1">
    <citation type="journal article" date="2014" name="Int. J. Syst. Evol. Microbiol.">
        <title>Ramlibacter solisilvae sp. nov., isolated from forest soil, and emended description of the genus Ramlibacter.</title>
        <authorList>
            <person name="Lee H.J."/>
            <person name="Lee S.H."/>
            <person name="Lee S.S."/>
            <person name="Lee J.S."/>
            <person name="Kim Y."/>
            <person name="Kim S.C."/>
            <person name="Jeon C.O."/>
        </authorList>
    </citation>
    <scope>NUCLEOTIDE SEQUENCE [LARGE SCALE GENOMIC DNA]</scope>
    <source>
        <strain evidence="12 13">5-10</strain>
    </source>
</reference>
<dbReference type="OrthoDB" id="9788285at2"/>
<keyword evidence="13" id="KW-1185">Reference proteome</keyword>
<feature type="transmembrane region" description="Helical" evidence="11">
    <location>
        <begin position="12"/>
        <end position="38"/>
    </location>
</feature>
<keyword evidence="10 11" id="KW-0472">Membrane</keyword>
<dbReference type="EMBL" id="CP010951">
    <property type="protein sequence ID" value="AMO24132.1"/>
    <property type="molecule type" value="Genomic_DNA"/>
</dbReference>
<dbReference type="HAMAP" id="MF_00276">
    <property type="entry name" value="KdpC"/>
    <property type="match status" value="1"/>
</dbReference>
<name>A0A127K0L8_9BURK</name>
<dbReference type="GO" id="GO:0008556">
    <property type="term" value="F:P-type potassium transmembrane transporter activity"/>
    <property type="evidence" value="ECO:0007669"/>
    <property type="project" value="InterPro"/>
</dbReference>
<evidence type="ECO:0000256" key="2">
    <source>
        <dbReference type="ARBA" id="ARBA00022475"/>
    </source>
</evidence>
<dbReference type="PANTHER" id="PTHR30042">
    <property type="entry name" value="POTASSIUM-TRANSPORTING ATPASE C CHAIN"/>
    <property type="match status" value="1"/>
</dbReference>
<comment type="function">
    <text evidence="11">Part of the high-affinity ATP-driven potassium transport (or Kdp) system, which catalyzes the hydrolysis of ATP coupled with the electrogenic transport of potassium into the cytoplasm. This subunit acts as a catalytic chaperone that increases the ATP-binding affinity of the ATP-hydrolyzing subunit KdpB by the formation of a transient KdpB/KdpC/ATP ternary complex.</text>
</comment>
<keyword evidence="9 11" id="KW-0406">Ion transport</keyword>
<evidence type="ECO:0000256" key="7">
    <source>
        <dbReference type="ARBA" id="ARBA00022958"/>
    </source>
</evidence>
<evidence type="ECO:0000256" key="6">
    <source>
        <dbReference type="ARBA" id="ARBA00022840"/>
    </source>
</evidence>
<evidence type="ECO:0000256" key="11">
    <source>
        <dbReference type="HAMAP-Rule" id="MF_00276"/>
    </source>
</evidence>
<comment type="similarity">
    <text evidence="11">Belongs to the KdpC family.</text>
</comment>
<dbReference type="GO" id="GO:0005524">
    <property type="term" value="F:ATP binding"/>
    <property type="evidence" value="ECO:0007669"/>
    <property type="project" value="UniProtKB-UniRule"/>
</dbReference>
<keyword evidence="7 11" id="KW-0630">Potassium</keyword>
<dbReference type="NCBIfam" id="NF001454">
    <property type="entry name" value="PRK00315.1"/>
    <property type="match status" value="1"/>
</dbReference>
<evidence type="ECO:0000256" key="10">
    <source>
        <dbReference type="ARBA" id="ARBA00023136"/>
    </source>
</evidence>
<dbReference type="AlphaFoldDB" id="A0A127K0L8"/>
<evidence type="ECO:0000256" key="5">
    <source>
        <dbReference type="ARBA" id="ARBA00022741"/>
    </source>
</evidence>
<dbReference type="PATRIC" id="fig|94132.3.peg.3342"/>
<keyword evidence="1 11" id="KW-0813">Transport</keyword>
<evidence type="ECO:0000256" key="9">
    <source>
        <dbReference type="ARBA" id="ARBA00023065"/>
    </source>
</evidence>
<dbReference type="PANTHER" id="PTHR30042:SF2">
    <property type="entry name" value="POTASSIUM-TRANSPORTING ATPASE KDPC SUBUNIT"/>
    <property type="match status" value="1"/>
</dbReference>
<keyword evidence="6 11" id="KW-0067">ATP-binding</keyword>
<dbReference type="GO" id="GO:0005886">
    <property type="term" value="C:plasma membrane"/>
    <property type="evidence" value="ECO:0007669"/>
    <property type="project" value="UniProtKB-SubCell"/>
</dbReference>
<keyword evidence="5 11" id="KW-0547">Nucleotide-binding</keyword>
<accession>A0A127K0L8</accession>
<evidence type="ECO:0000313" key="12">
    <source>
        <dbReference type="EMBL" id="AMO24132.1"/>
    </source>
</evidence>
<keyword evidence="3 11" id="KW-0633">Potassium transport</keyword>
<evidence type="ECO:0000256" key="3">
    <source>
        <dbReference type="ARBA" id="ARBA00022538"/>
    </source>
</evidence>
<dbReference type="Pfam" id="PF02669">
    <property type="entry name" value="KdpC"/>
    <property type="match status" value="1"/>
</dbReference>
<dbReference type="InterPro" id="IPR003820">
    <property type="entry name" value="KdpC"/>
</dbReference>
<dbReference type="PIRSF" id="PIRSF001296">
    <property type="entry name" value="K_ATPase_KdpC"/>
    <property type="match status" value="1"/>
</dbReference>
<evidence type="ECO:0000313" key="13">
    <source>
        <dbReference type="Proteomes" id="UP000070433"/>
    </source>
</evidence>
<sequence>MNDKESILRPTLVMLAVLTILVGGIYPALVAFGARALFPQQASGSLIVKDGKPVGSELIGQNFTDPKHFWGRPSATSPMPYNASASGGSNQGPLNPALVEAVKARVEALRAADPGNTAPVPADLVTASASGLDPHISPAAARYQVARVARARGLPPEKVAGLVDQHIEQPWLPLVGEPVVNVLRLNLALDALQ</sequence>
<proteinExistence type="inferred from homology"/>
<organism evidence="12 13">
    <name type="scientific">Ramlibacter tataouinensis</name>
    <dbReference type="NCBI Taxonomy" id="94132"/>
    <lineage>
        <taxon>Bacteria</taxon>
        <taxon>Pseudomonadati</taxon>
        <taxon>Pseudomonadota</taxon>
        <taxon>Betaproteobacteria</taxon>
        <taxon>Burkholderiales</taxon>
        <taxon>Comamonadaceae</taxon>
        <taxon>Ramlibacter</taxon>
    </lineage>
</organism>
<gene>
    <name evidence="11" type="primary">kdpC</name>
    <name evidence="12" type="ORF">UC35_16380</name>
</gene>